<evidence type="ECO:0000256" key="1">
    <source>
        <dbReference type="ARBA" id="ARBA00004613"/>
    </source>
</evidence>
<dbReference type="SUPFAM" id="SSF52096">
    <property type="entry name" value="ClpP/crotonase"/>
    <property type="match status" value="1"/>
</dbReference>
<dbReference type="Gene3D" id="3.30.750.44">
    <property type="match status" value="1"/>
</dbReference>
<dbReference type="InterPro" id="IPR005151">
    <property type="entry name" value="Tail-specific_protease"/>
</dbReference>
<sequence length="671" mass="75312">MNCRFRVSLIAAGVMLAASAHALEAKVLEAKYSETDLPVLAAETQHATASKRVTSRFTRSHYKHFSLNDDFSVAIYERYLDMLDYNRNVFTQADLTSFAPLSTKFDDQLKVGDTQAAFDIYNLSLKRRFERYVYALSLLDKEFDYTVDESFELDRSDAAWPKDDAELNELWRKRVKYDALNLSMTGKDWPEIQKMLGKRYNNALKRLTQSHNEDAFQLYINAFAREVDPHTSYLSPRNAEQFQSEMNLSLEGIGAVLQATDDYTVIRSLVAGGPAQNSKQLSEGDRIIGVAQEGEKSVDVIGWRLDDVVQLIKGPKGTKVYLDILPEGKDSKSHVVTIVRDKIRLEDRAVKSEVIEQDGKKIGVLEVPSFYVGLAEDTKKQIAELKEKNITGIVVDLRNNGGGALTEATALSGLFITSGPVVQVRDSYGRVNVNADTDGEIAYTGPMTVLVNRYSASASEIFAAAMQDYGRAVILGENSFGKGTVQQHRSLNHIYDLFDKPLGHVQYTIQKFYRINGGSTQNLGVVPDIAFPTAIDAKDTGESVEDNALPWDSIKAAEYKQTNQIANTIAPLAQKHVERIKSDEEFGFIQEDIARYKAEKDITSISLNKKVREKESDDADVRRLERVNQRQKHLEKEAFKSIDDIPKDYEVPDAYLDEAVSITIDLATMER</sequence>
<evidence type="ECO:0000313" key="11">
    <source>
        <dbReference type="Proteomes" id="UP000095059"/>
    </source>
</evidence>
<evidence type="ECO:0000256" key="5">
    <source>
        <dbReference type="ARBA" id="ARBA00022729"/>
    </source>
</evidence>
<dbReference type="CDD" id="cd07560">
    <property type="entry name" value="Peptidase_S41_CPP"/>
    <property type="match status" value="1"/>
</dbReference>
<comment type="subcellular location">
    <subcellularLocation>
        <location evidence="1">Secreted</location>
    </subcellularLocation>
</comment>
<evidence type="ECO:0000256" key="8">
    <source>
        <dbReference type="SAM" id="SignalP"/>
    </source>
</evidence>
<dbReference type="InterPro" id="IPR020992">
    <property type="entry name" value="Tail_Prtase_C"/>
</dbReference>
<feature type="domain" description="PDZ" evidence="9">
    <location>
        <begin position="243"/>
        <end position="313"/>
    </location>
</feature>
<dbReference type="Pfam" id="PF17804">
    <property type="entry name" value="TSP_NTD"/>
    <property type="match status" value="1"/>
</dbReference>
<dbReference type="InterPro" id="IPR029045">
    <property type="entry name" value="ClpP/crotonase-like_dom_sf"/>
</dbReference>
<dbReference type="Proteomes" id="UP000095059">
    <property type="component" value="Unassembled WGS sequence"/>
</dbReference>
<keyword evidence="5 8" id="KW-0732">Signal</keyword>
<dbReference type="Gene3D" id="3.90.226.10">
    <property type="entry name" value="2-enoyl-CoA Hydratase, Chain A, domain 1"/>
    <property type="match status" value="1"/>
</dbReference>
<evidence type="ECO:0000256" key="3">
    <source>
        <dbReference type="ARBA" id="ARBA00022525"/>
    </source>
</evidence>
<evidence type="ECO:0000256" key="6">
    <source>
        <dbReference type="ARBA" id="ARBA00022801"/>
    </source>
</evidence>
<dbReference type="InterPro" id="IPR012530">
    <property type="entry name" value="BAGE-like"/>
</dbReference>
<proteinExistence type="inferred from homology"/>
<dbReference type="PANTHER" id="PTHR32060:SF22">
    <property type="entry name" value="CARBOXYL-TERMINAL-PROCESSING PEPTIDASE 3, CHLOROPLASTIC"/>
    <property type="match status" value="1"/>
</dbReference>
<dbReference type="SUPFAM" id="SSF50156">
    <property type="entry name" value="PDZ domain-like"/>
    <property type="match status" value="1"/>
</dbReference>
<accession>A0ABX3ASF8</accession>
<gene>
    <name evidence="10" type="ORF">A1Q5_11720</name>
</gene>
<evidence type="ECO:0000256" key="4">
    <source>
        <dbReference type="ARBA" id="ARBA00022670"/>
    </source>
</evidence>
<name>A0ABX3ASF8_ALILO</name>
<dbReference type="Pfam" id="PF08180">
    <property type="entry name" value="BAGE"/>
    <property type="match status" value="1"/>
</dbReference>
<keyword evidence="7" id="KW-0720">Serine protease</keyword>
<keyword evidence="3" id="KW-0964">Secreted</keyword>
<dbReference type="InterPro" id="IPR004447">
    <property type="entry name" value="Peptidase_S41A"/>
</dbReference>
<feature type="signal peptide" evidence="8">
    <location>
        <begin position="1"/>
        <end position="22"/>
    </location>
</feature>
<keyword evidence="11" id="KW-1185">Reference proteome</keyword>
<keyword evidence="6" id="KW-0378">Hydrolase</keyword>
<keyword evidence="4" id="KW-0645">Protease</keyword>
<dbReference type="Pfam" id="PF00595">
    <property type="entry name" value="PDZ"/>
    <property type="match status" value="1"/>
</dbReference>
<dbReference type="Pfam" id="PF03572">
    <property type="entry name" value="Peptidase_S41"/>
    <property type="match status" value="1"/>
</dbReference>
<reference evidence="10 11" key="1">
    <citation type="journal article" date="2012" name="Science">
        <title>Ecological populations of bacteria act as socially cohesive units of antibiotic production and resistance.</title>
        <authorList>
            <person name="Cordero O.X."/>
            <person name="Wildschutte H."/>
            <person name="Kirkup B."/>
            <person name="Proehl S."/>
            <person name="Ngo L."/>
            <person name="Hussain F."/>
            <person name="Le Roux F."/>
            <person name="Mincer T."/>
            <person name="Polz M.F."/>
        </authorList>
    </citation>
    <scope>NUCLEOTIDE SEQUENCE [LARGE SCALE GENOMIC DNA]</scope>
    <source>
        <strain evidence="10 11">5S-186</strain>
    </source>
</reference>
<organism evidence="10 11">
    <name type="scientific">Aliivibrio logei 5S-186</name>
    <dbReference type="NCBI Taxonomy" id="626086"/>
    <lineage>
        <taxon>Bacteria</taxon>
        <taxon>Pseudomonadati</taxon>
        <taxon>Pseudomonadota</taxon>
        <taxon>Gammaproteobacteria</taxon>
        <taxon>Vibrionales</taxon>
        <taxon>Vibrionaceae</taxon>
        <taxon>Aliivibrio</taxon>
    </lineage>
</organism>
<protein>
    <submittedName>
        <fullName evidence="10">C-terminal processing peptidase</fullName>
    </submittedName>
</protein>
<comment type="similarity">
    <text evidence="2">Belongs to the peptidase S41A family.</text>
</comment>
<dbReference type="InterPro" id="IPR040573">
    <property type="entry name" value="TSP_N"/>
</dbReference>
<evidence type="ECO:0000259" key="9">
    <source>
        <dbReference type="PROSITE" id="PS50106"/>
    </source>
</evidence>
<comment type="caution">
    <text evidence="10">The sequence shown here is derived from an EMBL/GenBank/DDBJ whole genome shotgun (WGS) entry which is preliminary data.</text>
</comment>
<feature type="chain" id="PRO_5046364958" evidence="8">
    <location>
        <begin position="23"/>
        <end position="671"/>
    </location>
</feature>
<dbReference type="SMART" id="SM00245">
    <property type="entry name" value="TSPc"/>
    <property type="match status" value="1"/>
</dbReference>
<dbReference type="EMBL" id="AJYJ02000114">
    <property type="protein sequence ID" value="OEF11104.1"/>
    <property type="molecule type" value="Genomic_DNA"/>
</dbReference>
<dbReference type="Pfam" id="PF11818">
    <property type="entry name" value="DUF3340"/>
    <property type="match status" value="1"/>
</dbReference>
<dbReference type="RefSeq" id="WP_017023229.1">
    <property type="nucleotide sequence ID" value="NZ_AJYJ02000114.1"/>
</dbReference>
<dbReference type="Gene3D" id="2.30.42.10">
    <property type="match status" value="1"/>
</dbReference>
<evidence type="ECO:0000256" key="7">
    <source>
        <dbReference type="ARBA" id="ARBA00022825"/>
    </source>
</evidence>
<evidence type="ECO:0000313" key="10">
    <source>
        <dbReference type="EMBL" id="OEF11104.1"/>
    </source>
</evidence>
<dbReference type="PANTHER" id="PTHR32060">
    <property type="entry name" value="TAIL-SPECIFIC PROTEASE"/>
    <property type="match status" value="1"/>
</dbReference>
<dbReference type="InterPro" id="IPR001478">
    <property type="entry name" value="PDZ"/>
</dbReference>
<dbReference type="PROSITE" id="PS50106">
    <property type="entry name" value="PDZ"/>
    <property type="match status" value="1"/>
</dbReference>
<evidence type="ECO:0000256" key="2">
    <source>
        <dbReference type="ARBA" id="ARBA00009179"/>
    </source>
</evidence>
<dbReference type="NCBIfam" id="NF008388">
    <property type="entry name" value="PRK11186.1"/>
    <property type="match status" value="1"/>
</dbReference>
<dbReference type="CDD" id="cd06782">
    <property type="entry name" value="cpPDZ_CPP-like"/>
    <property type="match status" value="1"/>
</dbReference>
<dbReference type="SMART" id="SM00228">
    <property type="entry name" value="PDZ"/>
    <property type="match status" value="1"/>
</dbReference>
<dbReference type="InterPro" id="IPR036034">
    <property type="entry name" value="PDZ_sf"/>
</dbReference>
<dbReference type="NCBIfam" id="TIGR00225">
    <property type="entry name" value="prc"/>
    <property type="match status" value="1"/>
</dbReference>